<protein>
    <submittedName>
        <fullName evidence="1">Uncharacterized protein</fullName>
    </submittedName>
</protein>
<sequence length="101" mass="11672">MALSPELLAKITREINPVIDKVDIIKLLKFMYNCNVCEAVADIYADRVDSHMMAWLTNKAHDIAENYQHNTDAWIDFLLALDSQYLQMATEYINHLNLSDI</sequence>
<accession>V9HKZ6</accession>
<comment type="caution">
    <text evidence="1">The sequence shown here is derived from an EMBL/GenBank/DDBJ whole genome shotgun (WGS) entry which is preliminary data.</text>
</comment>
<evidence type="ECO:0000313" key="2">
    <source>
        <dbReference type="Proteomes" id="UP000017813"/>
    </source>
</evidence>
<dbReference type="STRING" id="641147.HMPREF9021_02214"/>
<reference evidence="1 2" key="2">
    <citation type="submission" date="2011-10" db="EMBL/GenBank/DDBJ databases">
        <title>The Genome Sequence of Simonsiella muelleri ATCC 29453.</title>
        <authorList>
            <consortium name="The Broad Institute Genome Sequencing Platform"/>
            <consortium name="The Broad Institute Genome Sequencing Center for Infectious Disease"/>
            <person name="Earl A."/>
            <person name="Ward D."/>
            <person name="Feldgarden M."/>
            <person name="Gevers D."/>
            <person name="Izard J."/>
            <person name="Baranova O.V."/>
            <person name="Blanton J.M."/>
            <person name="Tanner A.C."/>
            <person name="Dewhirst F."/>
            <person name="Young S.K."/>
            <person name="Zeng Q."/>
            <person name="Gargeya S."/>
            <person name="Fitzgerald M."/>
            <person name="Haas B."/>
            <person name="Abouelleil A."/>
            <person name="Alvarado L."/>
            <person name="Arachchi H.M."/>
            <person name="Berlin A."/>
            <person name="Brown A."/>
            <person name="Chapman S.B."/>
            <person name="Chen Z."/>
            <person name="Dunbar C."/>
            <person name="Freedman E."/>
            <person name="Gearin G."/>
            <person name="Goldberg J."/>
            <person name="Griggs A."/>
            <person name="Gujja S."/>
            <person name="Heiman D."/>
            <person name="Howarth C."/>
            <person name="Larson L."/>
            <person name="Lui A."/>
            <person name="MacDonald P.J.P."/>
            <person name="Montmayeur A."/>
            <person name="Murphy C."/>
            <person name="Neiman D."/>
            <person name="Pearson M."/>
            <person name="Priest M."/>
            <person name="Roberts A."/>
            <person name="Saif S."/>
            <person name="Shea T."/>
            <person name="Shenoy N."/>
            <person name="Sisk P."/>
            <person name="Stolte C."/>
            <person name="Sykes S."/>
            <person name="Wortman J."/>
            <person name="Nusbaum C."/>
            <person name="Birren B."/>
        </authorList>
    </citation>
    <scope>NUCLEOTIDE SEQUENCE [LARGE SCALE GENOMIC DNA]</scope>
    <source>
        <strain evidence="1 2">ATCC 29453</strain>
    </source>
</reference>
<dbReference type="EMBL" id="ADCY02000063">
    <property type="protein sequence ID" value="EFG29953.1"/>
    <property type="molecule type" value="Genomic_DNA"/>
</dbReference>
<dbReference type="AlphaFoldDB" id="V9HKZ6"/>
<dbReference type="HOGENOM" id="CLU_2289776_0_0_4"/>
<gene>
    <name evidence="1" type="ORF">HMPREF9021_02214</name>
</gene>
<name>V9HKZ6_9NEIS</name>
<proteinExistence type="predicted"/>
<reference evidence="1 2" key="1">
    <citation type="submission" date="2010-03" db="EMBL/GenBank/DDBJ databases">
        <authorList>
            <consortium name="The Broad Institute Genome Sequencing Platform"/>
            <person name="Ward D."/>
            <person name="Earl A."/>
            <person name="Feldgarden M."/>
            <person name="Gevers D."/>
            <person name="Young S."/>
            <person name="Zeng Q."/>
            <person name="Koehrsen M."/>
            <person name="Alvarado L."/>
            <person name="Berlin A.M."/>
            <person name="Borenstein D."/>
            <person name="Chapman S.B."/>
            <person name="Chen Z."/>
            <person name="Engels R."/>
            <person name="Freedman E."/>
            <person name="Gellesch M."/>
            <person name="Goldberg J."/>
            <person name="Griggs A."/>
            <person name="Gujja S."/>
            <person name="Heilman E.R."/>
            <person name="Heiman D.I."/>
            <person name="Hepburn T.A."/>
            <person name="Howarth C."/>
            <person name="Jen D."/>
            <person name="Larson L."/>
            <person name="Mehta T."/>
            <person name="Park D."/>
            <person name="Pearson M."/>
            <person name="Richards J."/>
            <person name="Roberts A."/>
            <person name="Saif S."/>
            <person name="Shea T.D."/>
            <person name="Shenoy N."/>
            <person name="Sisk P."/>
            <person name="Stolte C."/>
            <person name="Sykes S.N."/>
            <person name="Walk T."/>
            <person name="White J."/>
            <person name="Yandava C."/>
            <person name="Izard J."/>
            <person name="Baranova O.V."/>
            <person name="Blanton J.M."/>
            <person name="Tanner A.C."/>
            <person name="Dewhirst F."/>
            <person name="Haas B."/>
            <person name="Nusbaum C."/>
            <person name="Birren B."/>
        </authorList>
    </citation>
    <scope>NUCLEOTIDE SEQUENCE [LARGE SCALE GENOMIC DNA]</scope>
    <source>
        <strain evidence="1 2">ATCC 29453</strain>
    </source>
</reference>
<dbReference type="KEGG" id="smur:BWP33_06280"/>
<dbReference type="Proteomes" id="UP000017813">
    <property type="component" value="Unassembled WGS sequence"/>
</dbReference>
<keyword evidence="2" id="KW-1185">Reference proteome</keyword>
<organism evidence="1 2">
    <name type="scientific">Simonsiella muelleri ATCC 29453</name>
    <dbReference type="NCBI Taxonomy" id="641147"/>
    <lineage>
        <taxon>Bacteria</taxon>
        <taxon>Pseudomonadati</taxon>
        <taxon>Pseudomonadota</taxon>
        <taxon>Betaproteobacteria</taxon>
        <taxon>Neisseriales</taxon>
        <taxon>Neisseriaceae</taxon>
        <taxon>Simonsiella</taxon>
    </lineage>
</organism>
<evidence type="ECO:0000313" key="1">
    <source>
        <dbReference type="EMBL" id="EFG29953.1"/>
    </source>
</evidence>
<dbReference type="RefSeq" id="WP_002643027.1">
    <property type="nucleotide sequence ID" value="NZ_CP019448.1"/>
</dbReference>